<feature type="compositionally biased region" description="Polar residues" evidence="1">
    <location>
        <begin position="1"/>
        <end position="10"/>
    </location>
</feature>
<sequence>MNTISTQATNGYPEVPSPPAPGSQQQEQPTWPSQSQAATNFSFPQAMLPIRIDTQAECLPMHQGGGSRAVATIIIGASDHDGKARSRGRDSMDIDGEGSEAECGGRRGARERTAKRVAKKLAKREVERQLKKAFTSKRLGKLIKEHVDQHIRGMDSEPEEAGSEAGGSSASLSSAEAAPSRQQHPSSTHVPEHSAAMRGGGGDRVHISTPFRSPQTLSPSSSSSGRSFTPNSPIARFSQRGRGRFTARPYGAHERASGGEFARETWRQGAYGDGYQSRGAAGIFGLAGGDGGRSYQTFREQNDVDMSDD</sequence>
<dbReference type="EnsemblFungi" id="EJT80212">
    <property type="protein sequence ID" value="EJT80212"/>
    <property type="gene ID" value="GGTG_00215"/>
</dbReference>
<evidence type="ECO:0000313" key="3">
    <source>
        <dbReference type="EnsemblFungi" id="EJT80212"/>
    </source>
</evidence>
<dbReference type="Proteomes" id="UP000006039">
    <property type="component" value="Unassembled WGS sequence"/>
</dbReference>
<feature type="compositionally biased region" description="Basic and acidic residues" evidence="1">
    <location>
        <begin position="142"/>
        <end position="155"/>
    </location>
</feature>
<reference evidence="2" key="2">
    <citation type="submission" date="2010-07" db="EMBL/GenBank/DDBJ databases">
        <authorList>
            <consortium name="The Broad Institute Genome Sequencing Platform"/>
            <consortium name="Broad Institute Genome Sequencing Center for Infectious Disease"/>
            <person name="Ma L.-J."/>
            <person name="Dead R."/>
            <person name="Young S."/>
            <person name="Zeng Q."/>
            <person name="Koehrsen M."/>
            <person name="Alvarado L."/>
            <person name="Berlin A."/>
            <person name="Chapman S.B."/>
            <person name="Chen Z."/>
            <person name="Freedman E."/>
            <person name="Gellesch M."/>
            <person name="Goldberg J."/>
            <person name="Griggs A."/>
            <person name="Gujja S."/>
            <person name="Heilman E.R."/>
            <person name="Heiman D."/>
            <person name="Hepburn T."/>
            <person name="Howarth C."/>
            <person name="Jen D."/>
            <person name="Larson L."/>
            <person name="Mehta T."/>
            <person name="Neiman D."/>
            <person name="Pearson M."/>
            <person name="Roberts A."/>
            <person name="Saif S."/>
            <person name="Shea T."/>
            <person name="Shenoy N."/>
            <person name="Sisk P."/>
            <person name="Stolte C."/>
            <person name="Sykes S."/>
            <person name="Walk T."/>
            <person name="White J."/>
            <person name="Yandava C."/>
            <person name="Haas B."/>
            <person name="Nusbaum C."/>
            <person name="Birren B."/>
        </authorList>
    </citation>
    <scope>NUCLEOTIDE SEQUENCE</scope>
    <source>
        <strain evidence="2">R3-111a-1</strain>
    </source>
</reference>
<feature type="region of interest" description="Disordered" evidence="1">
    <location>
        <begin position="289"/>
        <end position="309"/>
    </location>
</feature>
<feature type="compositionally biased region" description="Low complexity" evidence="1">
    <location>
        <begin position="213"/>
        <end position="233"/>
    </location>
</feature>
<keyword evidence="4" id="KW-1185">Reference proteome</keyword>
<dbReference type="GeneID" id="20340673"/>
<proteinExistence type="predicted"/>
<name>J3NG22_GAET3</name>
<evidence type="ECO:0000256" key="1">
    <source>
        <dbReference type="SAM" id="MobiDB-lite"/>
    </source>
</evidence>
<reference evidence="4" key="1">
    <citation type="submission" date="2010-07" db="EMBL/GenBank/DDBJ databases">
        <title>The genome sequence of Gaeumannomyces graminis var. tritici strain R3-111a-1.</title>
        <authorList>
            <consortium name="The Broad Institute Genome Sequencing Platform"/>
            <person name="Ma L.-J."/>
            <person name="Dead R."/>
            <person name="Young S."/>
            <person name="Zeng Q."/>
            <person name="Koehrsen M."/>
            <person name="Alvarado L."/>
            <person name="Berlin A."/>
            <person name="Chapman S.B."/>
            <person name="Chen Z."/>
            <person name="Freedman E."/>
            <person name="Gellesch M."/>
            <person name="Goldberg J."/>
            <person name="Griggs A."/>
            <person name="Gujja S."/>
            <person name="Heilman E.R."/>
            <person name="Heiman D."/>
            <person name="Hepburn T."/>
            <person name="Howarth C."/>
            <person name="Jen D."/>
            <person name="Larson L."/>
            <person name="Mehta T."/>
            <person name="Neiman D."/>
            <person name="Pearson M."/>
            <person name="Roberts A."/>
            <person name="Saif S."/>
            <person name="Shea T."/>
            <person name="Shenoy N."/>
            <person name="Sisk P."/>
            <person name="Stolte C."/>
            <person name="Sykes S."/>
            <person name="Walk T."/>
            <person name="White J."/>
            <person name="Yandava C."/>
            <person name="Haas B."/>
            <person name="Nusbaum C."/>
            <person name="Birren B."/>
        </authorList>
    </citation>
    <scope>NUCLEOTIDE SEQUENCE [LARGE SCALE GENOMIC DNA]</scope>
    <source>
        <strain evidence="4">R3-111a-1</strain>
    </source>
</reference>
<dbReference type="RefSeq" id="XP_009216221.1">
    <property type="nucleotide sequence ID" value="XM_009217957.1"/>
</dbReference>
<feature type="compositionally biased region" description="Basic and acidic residues" evidence="1">
    <location>
        <begin position="78"/>
        <end position="92"/>
    </location>
</feature>
<reference evidence="2" key="3">
    <citation type="submission" date="2010-09" db="EMBL/GenBank/DDBJ databases">
        <title>Annotation of Gaeumannomyces graminis var. tritici R3-111a-1.</title>
        <authorList>
            <consortium name="The Broad Institute Genome Sequencing Platform"/>
            <person name="Ma L.-J."/>
            <person name="Dead R."/>
            <person name="Young S.K."/>
            <person name="Zeng Q."/>
            <person name="Gargeya S."/>
            <person name="Fitzgerald M."/>
            <person name="Haas B."/>
            <person name="Abouelleil A."/>
            <person name="Alvarado L."/>
            <person name="Arachchi H.M."/>
            <person name="Berlin A."/>
            <person name="Brown A."/>
            <person name="Chapman S.B."/>
            <person name="Chen Z."/>
            <person name="Dunbar C."/>
            <person name="Freedman E."/>
            <person name="Gearin G."/>
            <person name="Gellesch M."/>
            <person name="Goldberg J."/>
            <person name="Griggs A."/>
            <person name="Gujja S."/>
            <person name="Heiman D."/>
            <person name="Howarth C."/>
            <person name="Larson L."/>
            <person name="Lui A."/>
            <person name="MacDonald P.J.P."/>
            <person name="Mehta T."/>
            <person name="Montmayeur A."/>
            <person name="Murphy C."/>
            <person name="Neiman D."/>
            <person name="Pearson M."/>
            <person name="Priest M."/>
            <person name="Roberts A."/>
            <person name="Saif S."/>
            <person name="Shea T."/>
            <person name="Shenoy N."/>
            <person name="Sisk P."/>
            <person name="Stolte C."/>
            <person name="Sykes S."/>
            <person name="Yandava C."/>
            <person name="Wortman J."/>
            <person name="Nusbaum C."/>
            <person name="Birren B."/>
        </authorList>
    </citation>
    <scope>NUCLEOTIDE SEQUENCE</scope>
    <source>
        <strain evidence="2">R3-111a-1</strain>
    </source>
</reference>
<evidence type="ECO:0000313" key="2">
    <source>
        <dbReference type="EMBL" id="EJT80212.1"/>
    </source>
</evidence>
<feature type="compositionally biased region" description="Low complexity" evidence="1">
    <location>
        <begin position="166"/>
        <end position="180"/>
    </location>
</feature>
<reference evidence="3" key="4">
    <citation type="journal article" date="2015" name="G3 (Bethesda)">
        <title>Genome sequences of three phytopathogenic species of the Magnaporthaceae family of fungi.</title>
        <authorList>
            <person name="Okagaki L.H."/>
            <person name="Nunes C.C."/>
            <person name="Sailsbery J."/>
            <person name="Clay B."/>
            <person name="Brown D."/>
            <person name="John T."/>
            <person name="Oh Y."/>
            <person name="Young N."/>
            <person name="Fitzgerald M."/>
            <person name="Haas B.J."/>
            <person name="Zeng Q."/>
            <person name="Young S."/>
            <person name="Adiconis X."/>
            <person name="Fan L."/>
            <person name="Levin J.Z."/>
            <person name="Mitchell T.K."/>
            <person name="Okubara P.A."/>
            <person name="Farman M.L."/>
            <person name="Kohn L.M."/>
            <person name="Birren B."/>
            <person name="Ma L.-J."/>
            <person name="Dean R.A."/>
        </authorList>
    </citation>
    <scope>NUCLEOTIDE SEQUENCE</scope>
    <source>
        <strain evidence="3">R3-111a-1</strain>
    </source>
</reference>
<accession>J3NG22</accession>
<gene>
    <name evidence="3" type="primary">20340673</name>
    <name evidence="2" type="ORF">GGTG_00215</name>
</gene>
<feature type="region of interest" description="Disordered" evidence="1">
    <location>
        <begin position="77"/>
        <end position="261"/>
    </location>
</feature>
<feature type="compositionally biased region" description="Basic and acidic residues" evidence="1">
    <location>
        <begin position="103"/>
        <end position="114"/>
    </location>
</feature>
<dbReference type="eggNOG" id="ENOG502R0WD">
    <property type="taxonomic scope" value="Eukaryota"/>
</dbReference>
<dbReference type="VEuPathDB" id="FungiDB:GGTG_00215"/>
<feature type="region of interest" description="Disordered" evidence="1">
    <location>
        <begin position="1"/>
        <end position="44"/>
    </location>
</feature>
<dbReference type="HOGENOM" id="CLU_900294_0_0_1"/>
<reference evidence="3" key="5">
    <citation type="submission" date="2018-04" db="UniProtKB">
        <authorList>
            <consortium name="EnsemblFungi"/>
        </authorList>
    </citation>
    <scope>IDENTIFICATION</scope>
    <source>
        <strain evidence="3">R3-111a-1</strain>
    </source>
</reference>
<protein>
    <submittedName>
        <fullName evidence="2 3">Uncharacterized protein</fullName>
    </submittedName>
</protein>
<dbReference type="OrthoDB" id="10623373at2759"/>
<feature type="compositionally biased region" description="Polar residues" evidence="1">
    <location>
        <begin position="22"/>
        <end position="43"/>
    </location>
</feature>
<organism evidence="2">
    <name type="scientific">Gaeumannomyces tritici (strain R3-111a-1)</name>
    <name type="common">Wheat and barley take-all root rot fungus</name>
    <name type="synonym">Gaeumannomyces graminis var. tritici</name>
    <dbReference type="NCBI Taxonomy" id="644352"/>
    <lineage>
        <taxon>Eukaryota</taxon>
        <taxon>Fungi</taxon>
        <taxon>Dikarya</taxon>
        <taxon>Ascomycota</taxon>
        <taxon>Pezizomycotina</taxon>
        <taxon>Sordariomycetes</taxon>
        <taxon>Sordariomycetidae</taxon>
        <taxon>Magnaporthales</taxon>
        <taxon>Magnaporthaceae</taxon>
        <taxon>Gaeumannomyces</taxon>
    </lineage>
</organism>
<evidence type="ECO:0000313" key="4">
    <source>
        <dbReference type="Proteomes" id="UP000006039"/>
    </source>
</evidence>
<dbReference type="AlphaFoldDB" id="J3NG22"/>
<dbReference type="EMBL" id="GL385395">
    <property type="protein sequence ID" value="EJT80212.1"/>
    <property type="molecule type" value="Genomic_DNA"/>
</dbReference>
<feature type="compositionally biased region" description="Basic and acidic residues" evidence="1">
    <location>
        <begin position="251"/>
        <end position="261"/>
    </location>
</feature>